<dbReference type="PANTHER" id="PTHR43184:SF12">
    <property type="entry name" value="SUGAR PHOSPHATE EXCHANGER 3"/>
    <property type="match status" value="1"/>
</dbReference>
<proteinExistence type="predicted"/>
<dbReference type="SUPFAM" id="SSF103473">
    <property type="entry name" value="MFS general substrate transporter"/>
    <property type="match status" value="1"/>
</dbReference>
<evidence type="ECO:0000313" key="9">
    <source>
        <dbReference type="Proteomes" id="UP000054783"/>
    </source>
</evidence>
<dbReference type="OrthoDB" id="3639251at2759"/>
<dbReference type="InterPro" id="IPR003591">
    <property type="entry name" value="Leu-rich_rpt_typical-subtyp"/>
</dbReference>
<evidence type="ECO:0000256" key="1">
    <source>
        <dbReference type="ARBA" id="ARBA00004141"/>
    </source>
</evidence>
<dbReference type="PANTHER" id="PTHR43184">
    <property type="entry name" value="MAJOR FACILITATOR SUPERFAMILY TRANSPORTER 16, ISOFORM B"/>
    <property type="match status" value="1"/>
</dbReference>
<organism evidence="8 9">
    <name type="scientific">Trichinella patagoniensis</name>
    <dbReference type="NCBI Taxonomy" id="990121"/>
    <lineage>
        <taxon>Eukaryota</taxon>
        <taxon>Metazoa</taxon>
        <taxon>Ecdysozoa</taxon>
        <taxon>Nematoda</taxon>
        <taxon>Enoplea</taxon>
        <taxon>Dorylaimia</taxon>
        <taxon>Trichinellida</taxon>
        <taxon>Trichinellidae</taxon>
        <taxon>Trichinella</taxon>
    </lineage>
</organism>
<dbReference type="SUPFAM" id="SSF52047">
    <property type="entry name" value="RNI-like"/>
    <property type="match status" value="1"/>
</dbReference>
<feature type="transmembrane region" description="Helical" evidence="7">
    <location>
        <begin position="188"/>
        <end position="207"/>
    </location>
</feature>
<dbReference type="Pfam" id="PF07690">
    <property type="entry name" value="MFS_1"/>
    <property type="match status" value="1"/>
</dbReference>
<feature type="transmembrane region" description="Helical" evidence="7">
    <location>
        <begin position="478"/>
        <end position="500"/>
    </location>
</feature>
<evidence type="ECO:0000256" key="6">
    <source>
        <dbReference type="ARBA" id="ARBA00023136"/>
    </source>
</evidence>
<feature type="transmembrane region" description="Helical" evidence="7">
    <location>
        <begin position="617"/>
        <end position="641"/>
    </location>
</feature>
<comment type="caution">
    <text evidence="8">The sequence shown here is derived from an EMBL/GenBank/DDBJ whole genome shotgun (WGS) entry which is preliminary data.</text>
</comment>
<evidence type="ECO:0000256" key="7">
    <source>
        <dbReference type="SAM" id="Phobius"/>
    </source>
</evidence>
<feature type="transmembrane region" description="Helical" evidence="7">
    <location>
        <begin position="361"/>
        <end position="379"/>
    </location>
</feature>
<dbReference type="EMBL" id="JYDQ01000135">
    <property type="protein sequence ID" value="KRY13604.1"/>
    <property type="molecule type" value="Genomic_DNA"/>
</dbReference>
<evidence type="ECO:0000313" key="8">
    <source>
        <dbReference type="EMBL" id="KRY13604.1"/>
    </source>
</evidence>
<dbReference type="Pfam" id="PF13855">
    <property type="entry name" value="LRR_8"/>
    <property type="match status" value="3"/>
</dbReference>
<dbReference type="SUPFAM" id="SSF52058">
    <property type="entry name" value="L domain-like"/>
    <property type="match status" value="1"/>
</dbReference>
<feature type="transmembrane region" description="Helical" evidence="7">
    <location>
        <begin position="128"/>
        <end position="147"/>
    </location>
</feature>
<reference evidence="8 9" key="1">
    <citation type="submission" date="2015-01" db="EMBL/GenBank/DDBJ databases">
        <title>Evolution of Trichinella species and genotypes.</title>
        <authorList>
            <person name="Korhonen P.K."/>
            <person name="Edoardo P."/>
            <person name="Giuseppe L.R."/>
            <person name="Gasser R.B."/>
        </authorList>
    </citation>
    <scope>NUCLEOTIDE SEQUENCE [LARGE SCALE GENOMIC DNA]</scope>
    <source>
        <strain evidence="8">ISS2496</strain>
    </source>
</reference>
<feature type="transmembrane region" description="Helical" evidence="7">
    <location>
        <begin position="291"/>
        <end position="317"/>
    </location>
</feature>
<feature type="non-terminal residue" evidence="8">
    <location>
        <position position="1"/>
    </location>
</feature>
<evidence type="ECO:0000256" key="2">
    <source>
        <dbReference type="ARBA" id="ARBA00022614"/>
    </source>
</evidence>
<feature type="transmembrane region" description="Helical" evidence="7">
    <location>
        <begin position="385"/>
        <end position="410"/>
    </location>
</feature>
<dbReference type="Gene3D" id="3.80.10.10">
    <property type="entry name" value="Ribonuclease Inhibitor"/>
    <property type="match status" value="3"/>
</dbReference>
<name>A0A0V0ZMP5_9BILA</name>
<sequence>LQSLVFTLNHMGQFCQSCTVYHVLTFLLTFFSYTLLHASRKTFSNVKSTMVAVWTAQNKSLPIVFDGEEWSGHEIFETSYAAENFLGVLDAIFMFCYATVDLQKQKQLCFIRGLFINGILGDRFDPRLVLAFGMWGSAITNFLFGTLTEWLQFYSIPFYVIIWIVNGFVQSAGWPAEVCIMANWFGRGGRGLILGLWSACASIGNIVGAEFAALYTFLVNATLLFCGGFVIFFGLVSKPSQLCLPEPIEEEENVADDASSTTTDEEQDLLGSVTDVKKCNQQKSIPFFKAVLLPGVISYSIAFACLKLVNYSIFFWLPYYLTNNFGWPEHVADHISTWFDWGGIFGGIVGGLISDLIGKRTPVICTQLVFATVALFAYTKSPNDMIINALLMGVAGFFCSGPGNLISAAVSADLGRQKEVANNAQAMSTVTGIVDGTGSVGAAIGQLAIPHLQANLGWNSVFYLFICMISCKDQLRKIFKFVYVCVDIWFIVSLNCFGWREACGLGAVMLEKNGCDGALLVAALYQRMPIVNLQNHCWLVRVNLFILSSRFFFCPHVHLVGGFLFALIFPIDPLRLVVHIFRDDDLSAYDLHFQSNNVRLFVLNNERQTKSTVSLSTVLVMMMMMMKAAVGIWSILLPVLFRLLVGHCPPPILVKPCVCTSDQSWNKPVDNFGQLLPSVVNVTCQHGKSWSRLRDALRPFRGGRYILHTLHLEKVHDAVTNGRASGARGLFRNLHIGELLLHDCRLDRWRRDVFINTTVYAISIVGSKLKKISNRIFSRLVNLQEASFAYNQLSHLGSRGLRLGSGELMLLDLQHNQLSGVPRRALLGVGKLEILVLSYNKIHALFKEDFENLPNLLAVELSHNPIIRVAPDTFVPLRALKHVGLAGIGCSDLSAALRYVLERLVSLDISSTSSIELPFLVSVGNASLEALVAQVKSDLSASDLASLTKLVDLDIRGSRHFKLRHLSGTPSLSTVQRLDVSETALTPLTTLAMFPNAKTVFMNHNPTTVLSNRFVKTNSQIRVLHMRHCQIRQISAHAFRPLRDTLDELNLSHNKLRWLNWRALLPLTALRLVDLSYNEFRDRSYYIRGRRSHRLAFPLDRRILPASVEELSLAGNGLHRVPVRCTGRLPELRRLNLAGNEIASVQLQFYSNAKLTELNLNNNRISRLHPKAFAALNNLRHLNLGWNPLLTIGAVEFPAQLRYLGLTHARLKRIDNVYLASLKHLHHLDLSFNGLKTIHASAVGTSSLPGSIVYLDVEGNPLDCSCKLLEFVDWLTVNAVTLSTSGTICYTPKSLRYLHPLRDLCWSSCQIDNGTSTSNFRNRDSLHFCKPI</sequence>
<comment type="subcellular location">
    <subcellularLocation>
        <location evidence="1">Membrane</location>
        <topology evidence="1">Multi-pass membrane protein</topology>
    </subcellularLocation>
</comment>
<dbReference type="InterPro" id="IPR036259">
    <property type="entry name" value="MFS_trans_sf"/>
</dbReference>
<evidence type="ECO:0000256" key="3">
    <source>
        <dbReference type="ARBA" id="ARBA00022692"/>
    </source>
</evidence>
<protein>
    <submittedName>
        <fullName evidence="8">Sugar phosphate exchanger 3</fullName>
    </submittedName>
</protein>
<feature type="transmembrane region" description="Helical" evidence="7">
    <location>
        <begin position="337"/>
        <end position="354"/>
    </location>
</feature>
<dbReference type="PROSITE" id="PS51450">
    <property type="entry name" value="LRR"/>
    <property type="match status" value="1"/>
</dbReference>
<dbReference type="InterPro" id="IPR001611">
    <property type="entry name" value="Leu-rich_rpt"/>
</dbReference>
<dbReference type="InterPro" id="IPR011701">
    <property type="entry name" value="MFS"/>
</dbReference>
<keyword evidence="2" id="KW-0433">Leucine-rich repeat</keyword>
<dbReference type="STRING" id="990121.A0A0V0ZMP5"/>
<dbReference type="Proteomes" id="UP000054783">
    <property type="component" value="Unassembled WGS sequence"/>
</dbReference>
<dbReference type="GO" id="GO:0022857">
    <property type="term" value="F:transmembrane transporter activity"/>
    <property type="evidence" value="ECO:0007669"/>
    <property type="project" value="InterPro"/>
</dbReference>
<keyword evidence="6 7" id="KW-0472">Membrane</keyword>
<feature type="transmembrane region" description="Helical" evidence="7">
    <location>
        <begin position="213"/>
        <end position="236"/>
    </location>
</feature>
<feature type="transmembrane region" description="Helical" evidence="7">
    <location>
        <begin position="550"/>
        <end position="571"/>
    </location>
</feature>
<keyword evidence="4" id="KW-0677">Repeat</keyword>
<gene>
    <name evidence="8" type="primary">slc37a3</name>
    <name evidence="8" type="ORF">T12_12892</name>
</gene>
<feature type="transmembrane region" description="Helical" evidence="7">
    <location>
        <begin position="153"/>
        <end position="176"/>
    </location>
</feature>
<feature type="transmembrane region" description="Helical" evidence="7">
    <location>
        <begin position="20"/>
        <end position="38"/>
    </location>
</feature>
<accession>A0A0V0ZMP5</accession>
<evidence type="ECO:0000256" key="5">
    <source>
        <dbReference type="ARBA" id="ARBA00022989"/>
    </source>
</evidence>
<keyword evidence="5 7" id="KW-1133">Transmembrane helix</keyword>
<evidence type="ECO:0000256" key="4">
    <source>
        <dbReference type="ARBA" id="ARBA00022737"/>
    </source>
</evidence>
<keyword evidence="3 7" id="KW-0812">Transmembrane</keyword>
<keyword evidence="9" id="KW-1185">Reference proteome</keyword>
<dbReference type="Gene3D" id="1.20.1250.20">
    <property type="entry name" value="MFS general substrate transporter like domains"/>
    <property type="match status" value="2"/>
</dbReference>
<dbReference type="InterPro" id="IPR032675">
    <property type="entry name" value="LRR_dom_sf"/>
</dbReference>
<dbReference type="SMART" id="SM00369">
    <property type="entry name" value="LRR_TYP"/>
    <property type="match status" value="9"/>
</dbReference>
<dbReference type="GO" id="GO:0005789">
    <property type="term" value="C:endoplasmic reticulum membrane"/>
    <property type="evidence" value="ECO:0007669"/>
    <property type="project" value="TreeGrafter"/>
</dbReference>